<proteinExistence type="predicted"/>
<name>A0ABW6PHY0_9NOCA</name>
<dbReference type="GO" id="GO:0016491">
    <property type="term" value="F:oxidoreductase activity"/>
    <property type="evidence" value="ECO:0007669"/>
    <property type="project" value="UniProtKB-KW"/>
</dbReference>
<dbReference type="Proteomes" id="UP001601444">
    <property type="component" value="Unassembled WGS sequence"/>
</dbReference>
<dbReference type="InterPro" id="IPR018713">
    <property type="entry name" value="MPAB/Lcp_cat_dom"/>
</dbReference>
<evidence type="ECO:0000313" key="3">
    <source>
        <dbReference type="Proteomes" id="UP001601444"/>
    </source>
</evidence>
<dbReference type="PANTHER" id="PTHR37539">
    <property type="entry name" value="SECRETED PROTEIN-RELATED"/>
    <property type="match status" value="1"/>
</dbReference>
<comment type="caution">
    <text evidence="2">The sequence shown here is derived from an EMBL/GenBank/DDBJ whole genome shotgun (WGS) entry which is preliminary data.</text>
</comment>
<keyword evidence="3" id="KW-1185">Reference proteome</keyword>
<dbReference type="EMBL" id="JBIAMX010000002">
    <property type="protein sequence ID" value="MFF0542005.1"/>
    <property type="molecule type" value="Genomic_DNA"/>
</dbReference>
<organism evidence="2 3">
    <name type="scientific">Nocardia thailandica</name>
    <dbReference type="NCBI Taxonomy" id="257275"/>
    <lineage>
        <taxon>Bacteria</taxon>
        <taxon>Bacillati</taxon>
        <taxon>Actinomycetota</taxon>
        <taxon>Actinomycetes</taxon>
        <taxon>Mycobacteriales</taxon>
        <taxon>Nocardiaceae</taxon>
        <taxon>Nocardia</taxon>
    </lineage>
</organism>
<dbReference type="EC" id="1.-.-.-" evidence="2"/>
<dbReference type="RefSeq" id="WP_387699034.1">
    <property type="nucleotide sequence ID" value="NZ_JBIAMX010000002.1"/>
</dbReference>
<dbReference type="Pfam" id="PF09995">
    <property type="entry name" value="MPAB_Lcp_cat"/>
    <property type="match status" value="1"/>
</dbReference>
<feature type="domain" description="ER-bound oxygenase mpaB/mpaB'/Rubber oxygenase catalytic" evidence="1">
    <location>
        <begin position="129"/>
        <end position="362"/>
    </location>
</feature>
<evidence type="ECO:0000313" key="2">
    <source>
        <dbReference type="EMBL" id="MFF0542005.1"/>
    </source>
</evidence>
<evidence type="ECO:0000259" key="1">
    <source>
        <dbReference type="Pfam" id="PF09995"/>
    </source>
</evidence>
<reference evidence="2 3" key="1">
    <citation type="submission" date="2024-10" db="EMBL/GenBank/DDBJ databases">
        <title>The Natural Products Discovery Center: Release of the First 8490 Sequenced Strains for Exploring Actinobacteria Biosynthetic Diversity.</title>
        <authorList>
            <person name="Kalkreuter E."/>
            <person name="Kautsar S.A."/>
            <person name="Yang D."/>
            <person name="Bader C.D."/>
            <person name="Teijaro C.N."/>
            <person name="Fluegel L."/>
            <person name="Davis C.M."/>
            <person name="Simpson J.R."/>
            <person name="Lauterbach L."/>
            <person name="Steele A.D."/>
            <person name="Gui C."/>
            <person name="Meng S."/>
            <person name="Li G."/>
            <person name="Viehrig K."/>
            <person name="Ye F."/>
            <person name="Su P."/>
            <person name="Kiefer A.F."/>
            <person name="Nichols A."/>
            <person name="Cepeda A.J."/>
            <person name="Yan W."/>
            <person name="Fan B."/>
            <person name="Jiang Y."/>
            <person name="Adhikari A."/>
            <person name="Zheng C.-J."/>
            <person name="Schuster L."/>
            <person name="Cowan T.M."/>
            <person name="Smanski M.J."/>
            <person name="Chevrette M.G."/>
            <person name="De Carvalho L.P.S."/>
            <person name="Shen B."/>
        </authorList>
    </citation>
    <scope>NUCLEOTIDE SEQUENCE [LARGE SCALE GENOMIC DNA]</scope>
    <source>
        <strain evidence="2 3">NPDC004045</strain>
    </source>
</reference>
<sequence>MTAATIPTRHPARPRTAPGVIRLFARLYGVRGPSPDDWRELGEQLMAGDEPMDRLLEWMAATGLRETRPLFDRALAEGIDRVPDAPEPLREFFARVEATPGWVDWELLDRGARAMRMAGADGMFLARDVSLLGGYMFSGFNKTLLRTGALEKGSNQRFAETMQWAMDAISPGGMRPGALGYRSTLRVRLIHSFVRRHVSALPDWRGEDWGVPVNQTDMAATIVGSFIAPTAGGLGMGILPRPADAEAIAHFTRYVGWLLGVREEFLPVDFRDAIRLLAHTLAALSNPDESSKQLAVPMIDDPIAWNYRRFPALRRRLARSQHLSITSTFLGPLAMRSLGLPMFVPPWYPLLRFPINATRSVAAWTLPGGRDRAAARGTREIDALMELMTGGHGAEIGHSAHHVHPAA</sequence>
<accession>A0ABW6PHY0</accession>
<protein>
    <submittedName>
        <fullName evidence="2">Oxygenase MpaB family protein</fullName>
        <ecNumber evidence="2">1.-.-.-</ecNumber>
    </submittedName>
</protein>
<keyword evidence="2" id="KW-0560">Oxidoreductase</keyword>
<gene>
    <name evidence="2" type="ORF">ACFYTF_04130</name>
</gene>
<dbReference type="PANTHER" id="PTHR37539:SF1">
    <property type="entry name" value="ER-BOUND OXYGENASE MPAB_MPAB'_RUBBER OXYGENASE CATALYTIC DOMAIN-CONTAINING PROTEIN"/>
    <property type="match status" value="1"/>
</dbReference>
<dbReference type="InterPro" id="IPR037473">
    <property type="entry name" value="Lcp-like"/>
</dbReference>